<gene>
    <name evidence="3" type="ORF">NOO_LOCUS8687</name>
</gene>
<dbReference type="STRING" id="42157.A0A182EKP9"/>
<keyword evidence="1" id="KW-0175">Coiled coil</keyword>
<feature type="coiled-coil region" evidence="1">
    <location>
        <begin position="18"/>
        <end position="68"/>
    </location>
</feature>
<dbReference type="Proteomes" id="UP000271087">
    <property type="component" value="Unassembled WGS sequence"/>
</dbReference>
<protein>
    <submittedName>
        <fullName evidence="5">BZIP domain-containing protein</fullName>
    </submittedName>
</protein>
<dbReference type="AlphaFoldDB" id="A0A182EKP9"/>
<evidence type="ECO:0000256" key="1">
    <source>
        <dbReference type="SAM" id="Coils"/>
    </source>
</evidence>
<keyword evidence="4" id="KW-1185">Reference proteome</keyword>
<evidence type="ECO:0000313" key="3">
    <source>
        <dbReference type="EMBL" id="VDM91516.1"/>
    </source>
</evidence>
<dbReference type="WBParaSite" id="nOo.2.0.1.t08687-RA">
    <property type="protein sequence ID" value="nOo.2.0.1.t08687-RA"/>
    <property type="gene ID" value="nOo.2.0.1.g08687"/>
</dbReference>
<evidence type="ECO:0000256" key="2">
    <source>
        <dbReference type="SAM" id="MobiDB-lite"/>
    </source>
</evidence>
<name>A0A182EKP9_ONCOC</name>
<reference evidence="3 4" key="2">
    <citation type="submission" date="2018-08" db="EMBL/GenBank/DDBJ databases">
        <authorList>
            <person name="Laetsch R D."/>
            <person name="Stevens L."/>
            <person name="Kumar S."/>
            <person name="Blaxter L. M."/>
        </authorList>
    </citation>
    <scope>NUCLEOTIDE SEQUENCE [LARGE SCALE GENOMIC DNA]</scope>
</reference>
<feature type="region of interest" description="Disordered" evidence="2">
    <location>
        <begin position="132"/>
        <end position="153"/>
    </location>
</feature>
<evidence type="ECO:0000313" key="5">
    <source>
        <dbReference type="WBParaSite" id="nOo.2.0.1.t08687-RA"/>
    </source>
</evidence>
<accession>A0A182EKP9</accession>
<dbReference type="OrthoDB" id="448954at2759"/>
<proteinExistence type="predicted"/>
<organism evidence="5">
    <name type="scientific">Onchocerca ochengi</name>
    <name type="common">Filarial nematode worm</name>
    <dbReference type="NCBI Taxonomy" id="42157"/>
    <lineage>
        <taxon>Eukaryota</taxon>
        <taxon>Metazoa</taxon>
        <taxon>Ecdysozoa</taxon>
        <taxon>Nematoda</taxon>
        <taxon>Chromadorea</taxon>
        <taxon>Rhabditida</taxon>
        <taxon>Spirurina</taxon>
        <taxon>Spiruromorpha</taxon>
        <taxon>Filarioidea</taxon>
        <taxon>Onchocercidae</taxon>
        <taxon>Onchocerca</taxon>
    </lineage>
</organism>
<reference evidence="5" key="1">
    <citation type="submission" date="2016-06" db="UniProtKB">
        <authorList>
            <consortium name="WormBaseParasite"/>
        </authorList>
    </citation>
    <scope>IDENTIFICATION</scope>
</reference>
<sequence>MNKEEKAAQLRMFKRAKRKNLRKKVEHYLRSKKKAKKIESDELFRDDLDDLRKQLFAFKNTLEEKIRETGLIEGAEVKVQLVSPIGNVISSTGGLDGERVNAVLKAFFLEQDSVNDEENRYDRLARGYTYGADEEEREKVRKNGDSDDDDDLKSSILPILKRILP</sequence>
<dbReference type="EMBL" id="UYRW01003767">
    <property type="protein sequence ID" value="VDM91516.1"/>
    <property type="molecule type" value="Genomic_DNA"/>
</dbReference>
<evidence type="ECO:0000313" key="4">
    <source>
        <dbReference type="Proteomes" id="UP000271087"/>
    </source>
</evidence>